<dbReference type="InterPro" id="IPR029071">
    <property type="entry name" value="Ubiquitin-like_domsf"/>
</dbReference>
<dbReference type="Gene3D" id="3.10.20.90">
    <property type="entry name" value="Phosphatidylinositol 3-kinase Catalytic Subunit, Chain A, domain 1"/>
    <property type="match status" value="1"/>
</dbReference>
<feature type="compositionally biased region" description="Basic and acidic residues" evidence="1">
    <location>
        <begin position="24"/>
        <end position="34"/>
    </location>
</feature>
<feature type="compositionally biased region" description="Polar residues" evidence="1">
    <location>
        <begin position="1"/>
        <end position="10"/>
    </location>
</feature>
<name>D2HTB4_AILME</name>
<dbReference type="PANTHER" id="PTHR10666">
    <property type="entry name" value="UBIQUITIN"/>
    <property type="match status" value="1"/>
</dbReference>
<feature type="region of interest" description="Disordered" evidence="1">
    <location>
        <begin position="1"/>
        <end position="36"/>
    </location>
</feature>
<feature type="non-terminal residue" evidence="3">
    <location>
        <position position="71"/>
    </location>
</feature>
<dbReference type="SMART" id="SM00213">
    <property type="entry name" value="UBQ"/>
    <property type="match status" value="1"/>
</dbReference>
<dbReference type="Pfam" id="PF00240">
    <property type="entry name" value="ubiquitin"/>
    <property type="match status" value="1"/>
</dbReference>
<dbReference type="InterPro" id="IPR019956">
    <property type="entry name" value="Ubiquitin_dom"/>
</dbReference>
<reference evidence="3" key="1">
    <citation type="journal article" date="2010" name="Nature">
        <title>The sequence and de novo assembly of the giant panda genome.</title>
        <authorList>
            <person name="Li R."/>
            <person name="Fan W."/>
            <person name="Tian G."/>
            <person name="Zhu H."/>
            <person name="He L."/>
            <person name="Cai J."/>
            <person name="Huang Q."/>
            <person name="Cai Q."/>
            <person name="Li B."/>
            <person name="Bai Y."/>
            <person name="Zhang Z."/>
            <person name="Zhang Y."/>
            <person name="Wang W."/>
            <person name="Li J."/>
            <person name="Wei F."/>
            <person name="Li H."/>
            <person name="Jian M."/>
            <person name="Li J."/>
            <person name="Zhang Z."/>
            <person name="Nielsen R."/>
            <person name="Li D."/>
            <person name="Gu W."/>
            <person name="Yang Z."/>
            <person name="Xuan Z."/>
            <person name="Ryder O.A."/>
            <person name="Leung F.C."/>
            <person name="Zhou Y."/>
            <person name="Cao J."/>
            <person name="Sun X."/>
            <person name="Fu Y."/>
            <person name="Fang X."/>
            <person name="Guo X."/>
            <person name="Wang B."/>
            <person name="Hou R."/>
            <person name="Shen F."/>
            <person name="Mu B."/>
            <person name="Ni P."/>
            <person name="Lin R."/>
            <person name="Qian W."/>
            <person name="Wang G."/>
            <person name="Yu C."/>
            <person name="Nie W."/>
            <person name="Wang J."/>
            <person name="Wu Z."/>
            <person name="Liang H."/>
            <person name="Min J."/>
            <person name="Wu Q."/>
            <person name="Cheng S."/>
            <person name="Ruan J."/>
            <person name="Wang M."/>
            <person name="Shi Z."/>
            <person name="Wen M."/>
            <person name="Liu B."/>
            <person name="Ren X."/>
            <person name="Zheng H."/>
            <person name="Dong D."/>
            <person name="Cook K."/>
            <person name="Shan G."/>
            <person name="Zhang H."/>
            <person name="Kosiol C."/>
            <person name="Xie X."/>
            <person name="Lu Z."/>
            <person name="Zheng H."/>
            <person name="Li Y."/>
            <person name="Steiner C.C."/>
            <person name="Lam T.T."/>
            <person name="Lin S."/>
            <person name="Zhang Q."/>
            <person name="Li G."/>
            <person name="Tian J."/>
            <person name="Gong T."/>
            <person name="Liu H."/>
            <person name="Zhang D."/>
            <person name="Fang L."/>
            <person name="Ye C."/>
            <person name="Zhang J."/>
            <person name="Hu W."/>
            <person name="Xu A."/>
            <person name="Ren Y."/>
            <person name="Zhang G."/>
            <person name="Bruford M.W."/>
            <person name="Li Q."/>
            <person name="Ma L."/>
            <person name="Guo Y."/>
            <person name="An N."/>
            <person name="Hu Y."/>
            <person name="Zheng Y."/>
            <person name="Shi Y."/>
            <person name="Li Z."/>
            <person name="Liu Q."/>
            <person name="Chen Y."/>
            <person name="Zhao J."/>
            <person name="Qu N."/>
            <person name="Zhao S."/>
            <person name="Tian F."/>
            <person name="Wang X."/>
            <person name="Wang H."/>
            <person name="Xu L."/>
            <person name="Liu X."/>
            <person name="Vinar T."/>
            <person name="Wang Y."/>
            <person name="Lam T.W."/>
            <person name="Yiu S.M."/>
            <person name="Liu S."/>
            <person name="Zhang H."/>
            <person name="Li D."/>
            <person name="Huang Y."/>
            <person name="Wang X."/>
            <person name="Yang G."/>
            <person name="Jiang Z."/>
            <person name="Wang J."/>
            <person name="Qin N."/>
            <person name="Li L."/>
            <person name="Li J."/>
            <person name="Bolund L."/>
            <person name="Kristiansen K."/>
            <person name="Wong G.K."/>
            <person name="Olson M."/>
            <person name="Zhang X."/>
            <person name="Li S."/>
            <person name="Yang H."/>
            <person name="Wang J."/>
            <person name="Wang J."/>
        </authorList>
    </citation>
    <scope>NUCLEOTIDE SEQUENCE [LARGE SCALE GENOMIC DNA]</scope>
</reference>
<gene>
    <name evidence="3" type="ORF">PANDA_015392</name>
</gene>
<proteinExistence type="predicted"/>
<feature type="compositionally biased region" description="Basic and acidic residues" evidence="1">
    <location>
        <begin position="54"/>
        <end position="64"/>
    </location>
</feature>
<feature type="region of interest" description="Disordered" evidence="1">
    <location>
        <begin position="52"/>
        <end position="71"/>
    </location>
</feature>
<accession>D2HTB4</accession>
<dbReference type="PROSITE" id="PS50053">
    <property type="entry name" value="UBIQUITIN_2"/>
    <property type="match status" value="1"/>
</dbReference>
<dbReference type="FunFam" id="3.10.20.90:FF:000160">
    <property type="entry name" value="Polyubiquitin-C"/>
    <property type="match status" value="1"/>
</dbReference>
<evidence type="ECO:0000256" key="1">
    <source>
        <dbReference type="SAM" id="MobiDB-lite"/>
    </source>
</evidence>
<dbReference type="PRINTS" id="PR00348">
    <property type="entry name" value="UBIQUITIN"/>
</dbReference>
<evidence type="ECO:0000259" key="2">
    <source>
        <dbReference type="PROSITE" id="PS50053"/>
    </source>
</evidence>
<evidence type="ECO:0000313" key="3">
    <source>
        <dbReference type="EMBL" id="EFB16053.1"/>
    </source>
</evidence>
<dbReference type="InterPro" id="IPR000626">
    <property type="entry name" value="Ubiquitin-like_dom"/>
</dbReference>
<feature type="non-terminal residue" evidence="3">
    <location>
        <position position="1"/>
    </location>
</feature>
<dbReference type="InParanoid" id="D2HTB4"/>
<organism evidence="3">
    <name type="scientific">Ailuropoda melanoleuca</name>
    <name type="common">Giant panda</name>
    <dbReference type="NCBI Taxonomy" id="9646"/>
    <lineage>
        <taxon>Eukaryota</taxon>
        <taxon>Metazoa</taxon>
        <taxon>Chordata</taxon>
        <taxon>Craniata</taxon>
        <taxon>Vertebrata</taxon>
        <taxon>Euteleostomi</taxon>
        <taxon>Mammalia</taxon>
        <taxon>Eutheria</taxon>
        <taxon>Laurasiatheria</taxon>
        <taxon>Carnivora</taxon>
        <taxon>Caniformia</taxon>
        <taxon>Ursidae</taxon>
        <taxon>Ailuropoda</taxon>
    </lineage>
</organism>
<dbReference type="SUPFAM" id="SSF54236">
    <property type="entry name" value="Ubiquitin-like"/>
    <property type="match status" value="1"/>
</dbReference>
<sequence length="71" mass="7892">IPVKTPTGTTIAREVEPTNTTENVEAKVQDKESIPPDQQRLISAGEQLENARTLSDHDTQKEPTLHWALCL</sequence>
<dbReference type="AlphaFoldDB" id="D2HTB4"/>
<protein>
    <recommendedName>
        <fullName evidence="2">Ubiquitin-like domain-containing protein</fullName>
    </recommendedName>
</protein>
<dbReference type="InterPro" id="IPR050158">
    <property type="entry name" value="Ubiquitin_ubiquitin-like"/>
</dbReference>
<feature type="domain" description="Ubiquitin-like" evidence="2">
    <location>
        <begin position="1"/>
        <end position="66"/>
    </location>
</feature>
<dbReference type="EMBL" id="GL193339">
    <property type="protein sequence ID" value="EFB16053.1"/>
    <property type="molecule type" value="Genomic_DNA"/>
</dbReference>